<evidence type="ECO:0000256" key="1">
    <source>
        <dbReference type="ARBA" id="ARBA00022679"/>
    </source>
</evidence>
<dbReference type="Gene3D" id="3.40.47.10">
    <property type="match status" value="2"/>
</dbReference>
<keyword evidence="1" id="KW-0808">Transferase</keyword>
<dbReference type="Proteomes" id="UP000254504">
    <property type="component" value="Chromosome"/>
</dbReference>
<gene>
    <name evidence="4" type="ORF">ATR_1196</name>
</gene>
<organism evidence="4 5">
    <name type="scientific">Aliarcobacter trophiarum LMG 25534</name>
    <dbReference type="NCBI Taxonomy" id="1032241"/>
    <lineage>
        <taxon>Bacteria</taxon>
        <taxon>Pseudomonadati</taxon>
        <taxon>Campylobacterota</taxon>
        <taxon>Epsilonproteobacteria</taxon>
        <taxon>Campylobacterales</taxon>
        <taxon>Arcobacteraceae</taxon>
        <taxon>Aliarcobacter</taxon>
    </lineage>
</organism>
<dbReference type="EMBL" id="CP031367">
    <property type="protein sequence ID" value="AXK49055.1"/>
    <property type="molecule type" value="Genomic_DNA"/>
</dbReference>
<dbReference type="GO" id="GO:0016746">
    <property type="term" value="F:acyltransferase activity"/>
    <property type="evidence" value="ECO:0007669"/>
    <property type="project" value="UniProtKB-KW"/>
</dbReference>
<sequence>MNDVFINKIEKFMPNEPVFNDEIEDYLGYIGGKKSKARKIVLKSNGIKRRFYVLEKDTQKQLFLNSQLCAKAINKLEDKDFRLENLEVLACGTTSPDQLMPGHSLMVQGELKLKPIETISASGICLSGVNALKYIYLGIKSGEFKNGISTGSEASSPILSAKNFQEESKNLEELELNPNIAFEKDFLRWMLSDGAGAMLLEDKPNKHSISLKIEFIDILSYAGEMEVCMYSGLEVKEDKNIRAWRDFEQKELMEKSILSVQQNVKLLNENIVKYTVVKPLKEIIKKRALKASLYNYFLPHYSSLYFRDKLYEGLKEADFEIPYEKWFTNLENFGNTGSASIYIILEELFNSKKLKKGEKILCYIPESGRFSTAFFSLEVV</sequence>
<dbReference type="InterPro" id="IPR016039">
    <property type="entry name" value="Thiolase-like"/>
</dbReference>
<evidence type="ECO:0000256" key="2">
    <source>
        <dbReference type="ARBA" id="ARBA00023315"/>
    </source>
</evidence>
<reference evidence="4 5" key="1">
    <citation type="submission" date="2018-07" db="EMBL/GenBank/DDBJ databases">
        <title>Complete genome of the Arcobacter trophiarum type strain LMG 25534.</title>
        <authorList>
            <person name="Miller W.G."/>
            <person name="Yee E."/>
        </authorList>
    </citation>
    <scope>NUCLEOTIDE SEQUENCE [LARGE SCALE GENOMIC DNA]</scope>
    <source>
        <strain evidence="4 5">LMG 25534</strain>
    </source>
</reference>
<dbReference type="AlphaFoldDB" id="A0AAD0QLU9"/>
<dbReference type="SUPFAM" id="SSF53901">
    <property type="entry name" value="Thiolase-like"/>
    <property type="match status" value="2"/>
</dbReference>
<feature type="domain" description="Beta-ketoacyl-[acyl-carrier-protein] synthase III C-terminal" evidence="3">
    <location>
        <begin position="286"/>
        <end position="362"/>
    </location>
</feature>
<dbReference type="PANTHER" id="PTHR34069">
    <property type="entry name" value="3-OXOACYL-[ACYL-CARRIER-PROTEIN] SYNTHASE 3"/>
    <property type="match status" value="1"/>
</dbReference>
<dbReference type="GO" id="GO:0044550">
    <property type="term" value="P:secondary metabolite biosynthetic process"/>
    <property type="evidence" value="ECO:0007669"/>
    <property type="project" value="TreeGrafter"/>
</dbReference>
<proteinExistence type="predicted"/>
<accession>A0AAD0QLU9</accession>
<dbReference type="NCBIfam" id="NF005293">
    <property type="entry name" value="PRK06816.1"/>
    <property type="match status" value="1"/>
</dbReference>
<dbReference type="Pfam" id="PF08541">
    <property type="entry name" value="ACP_syn_III_C"/>
    <property type="match status" value="1"/>
</dbReference>
<dbReference type="KEGG" id="atp:ATR_1196"/>
<dbReference type="PANTHER" id="PTHR34069:SF3">
    <property type="entry name" value="ACYL-COA:ACYL-COA ALKYLTRANSFERASE"/>
    <property type="match status" value="1"/>
</dbReference>
<dbReference type="RefSeq" id="WP_206731632.1">
    <property type="nucleotide sequence ID" value="NZ_CP031367.1"/>
</dbReference>
<evidence type="ECO:0000313" key="4">
    <source>
        <dbReference type="EMBL" id="AXK49055.1"/>
    </source>
</evidence>
<dbReference type="InterPro" id="IPR013747">
    <property type="entry name" value="ACP_syn_III_C"/>
</dbReference>
<protein>
    <submittedName>
        <fullName evidence="4">3-oxoacyl-[acp] synthase III</fullName>
    </submittedName>
</protein>
<dbReference type="CDD" id="cd00827">
    <property type="entry name" value="init_cond_enzymes"/>
    <property type="match status" value="1"/>
</dbReference>
<evidence type="ECO:0000259" key="3">
    <source>
        <dbReference type="Pfam" id="PF08541"/>
    </source>
</evidence>
<name>A0AAD0QLU9_9BACT</name>
<keyword evidence="2" id="KW-0012">Acyltransferase</keyword>
<evidence type="ECO:0000313" key="5">
    <source>
        <dbReference type="Proteomes" id="UP000254504"/>
    </source>
</evidence>